<evidence type="ECO:0000256" key="10">
    <source>
        <dbReference type="SAM" id="Phobius"/>
    </source>
</evidence>
<keyword evidence="12" id="KW-1185">Reference proteome</keyword>
<feature type="transmembrane region" description="Helical" evidence="10">
    <location>
        <begin position="374"/>
        <end position="394"/>
    </location>
</feature>
<keyword evidence="4" id="KW-0133">Cell shape</keyword>
<dbReference type="PANTHER" id="PTHR47019">
    <property type="entry name" value="LIPID II FLIPPASE MURJ"/>
    <property type="match status" value="1"/>
</dbReference>
<comment type="subcellular location">
    <subcellularLocation>
        <location evidence="1">Cell membrane</location>
        <topology evidence="1">Multi-pass membrane protein</topology>
    </subcellularLocation>
</comment>
<keyword evidence="7 10" id="KW-0472">Membrane</keyword>
<feature type="transmembrane region" description="Helical" evidence="10">
    <location>
        <begin position="130"/>
        <end position="148"/>
    </location>
</feature>
<organism evidence="11 12">
    <name type="scientific">Tardiphaga alba</name>
    <dbReference type="NCBI Taxonomy" id="340268"/>
    <lineage>
        <taxon>Bacteria</taxon>
        <taxon>Pseudomonadati</taxon>
        <taxon>Pseudomonadota</taxon>
        <taxon>Alphaproteobacteria</taxon>
        <taxon>Hyphomicrobiales</taxon>
        <taxon>Nitrobacteraceae</taxon>
        <taxon>Tardiphaga</taxon>
    </lineage>
</organism>
<feature type="transmembrane region" description="Helical" evidence="10">
    <location>
        <begin position="346"/>
        <end position="367"/>
    </location>
</feature>
<evidence type="ECO:0000256" key="7">
    <source>
        <dbReference type="ARBA" id="ARBA00023136"/>
    </source>
</evidence>
<accession>A0ABX8ACV1</accession>
<evidence type="ECO:0000256" key="8">
    <source>
        <dbReference type="ARBA" id="ARBA00060041"/>
    </source>
</evidence>
<dbReference type="EMBL" id="CP036498">
    <property type="protein sequence ID" value="QUS41342.1"/>
    <property type="molecule type" value="Genomic_DNA"/>
</dbReference>
<keyword evidence="5" id="KW-0573">Peptidoglycan synthesis</keyword>
<dbReference type="InterPro" id="IPR051050">
    <property type="entry name" value="Lipid_II_flippase_MurJ/MviN"/>
</dbReference>
<dbReference type="PANTHER" id="PTHR47019:SF1">
    <property type="entry name" value="LIPID II FLIPPASE MURJ"/>
    <property type="match status" value="1"/>
</dbReference>
<evidence type="ECO:0000256" key="9">
    <source>
        <dbReference type="ARBA" id="ARBA00061532"/>
    </source>
</evidence>
<sequence length="499" mass="53325">MSEPRQSTRRFTALLISGALTSKLLGFGREIVMAHVLGATLVADGFRGAITAVFLPIAFLQNETVPAVMIPMHREALKADDAPQRLGTLVVALTGLAMVLMVALQLLGSLAVQALVGGFSEEGRSLTLDFIRIMALGMPASVMVNVLASGEIALGRTRLTNMRASILNIAVLIGVALIVLTRNYHTLAWSFSIAFNALAAWGLITMWREGVIGFGGLSLKALLATSREFFIRLRPLLALPIAEQANIWIERLLASRVGTGAVASLDYARTLTESALLLISQPVGLAVLSSHPPKDIGPQIEAIARPILALAVPASAFLFMFAPDIVRLVFFRGAFNEHALLLTSQALQGISCGLWAATLGWILIRILNGAGRNFAAALIIVTAYLGNIAINLVTSYLPHVTDSGTLLLGLGEAARGIVLLAGVMMVLKSRRKLLFWLFLASMPAALMVFLSWQIHELLAGTWQRLLVGGAACLVCIAVSFAMLLPGVYVKAIARLRGRV</sequence>
<gene>
    <name evidence="11" type="ORF">RPMA_22725</name>
</gene>
<evidence type="ECO:0000313" key="11">
    <source>
        <dbReference type="EMBL" id="QUS41342.1"/>
    </source>
</evidence>
<keyword evidence="2" id="KW-1003">Cell membrane</keyword>
<evidence type="ECO:0000256" key="4">
    <source>
        <dbReference type="ARBA" id="ARBA00022960"/>
    </source>
</evidence>
<evidence type="ECO:0000256" key="5">
    <source>
        <dbReference type="ARBA" id="ARBA00022984"/>
    </source>
</evidence>
<evidence type="ECO:0000256" key="2">
    <source>
        <dbReference type="ARBA" id="ARBA00022475"/>
    </source>
</evidence>
<keyword evidence="6 10" id="KW-1133">Transmembrane helix</keyword>
<reference evidence="11 12" key="1">
    <citation type="submission" date="2019-02" db="EMBL/GenBank/DDBJ databases">
        <title>Emended description of the genus Rhodopseudomonas and description of Rhodopseudomonas albus sp. nov., a non-phototrophic, heavy-metal-tolerant bacterium isolated from garden soil.</title>
        <authorList>
            <person name="Bao Z."/>
            <person name="Cao W.W."/>
            <person name="Sato Y."/>
            <person name="Nishizawa T."/>
            <person name="Zhao J."/>
            <person name="Guo Y."/>
            <person name="Ohta H."/>
        </authorList>
    </citation>
    <scope>NUCLEOTIDE SEQUENCE [LARGE SCALE GENOMIC DNA]</scope>
    <source>
        <strain evidence="11 12">SK50-23</strain>
    </source>
</reference>
<feature type="transmembrane region" description="Helical" evidence="10">
    <location>
        <begin position="186"/>
        <end position="204"/>
    </location>
</feature>
<feature type="transmembrane region" description="Helical" evidence="10">
    <location>
        <begin position="160"/>
        <end position="180"/>
    </location>
</feature>
<keyword evidence="3 10" id="KW-0812">Transmembrane</keyword>
<feature type="transmembrane region" description="Helical" evidence="10">
    <location>
        <begin position="466"/>
        <end position="489"/>
    </location>
</feature>
<feature type="transmembrane region" description="Helical" evidence="10">
    <location>
        <begin position="307"/>
        <end position="326"/>
    </location>
</feature>
<comment type="function">
    <text evidence="8">Involved in peptidoglycan biosynthesis. Transports lipid-linked peptidoglycan precursors from the inner to the outer leaflet of the cytoplasmic membrane.</text>
</comment>
<dbReference type="RefSeq" id="WP_211909983.1">
    <property type="nucleotide sequence ID" value="NZ_CP036498.1"/>
</dbReference>
<feature type="transmembrane region" description="Helical" evidence="10">
    <location>
        <begin position="406"/>
        <end position="427"/>
    </location>
</feature>
<dbReference type="Pfam" id="PF03023">
    <property type="entry name" value="MurJ"/>
    <property type="match status" value="1"/>
</dbReference>
<feature type="transmembrane region" description="Helical" evidence="10">
    <location>
        <begin position="434"/>
        <end position="454"/>
    </location>
</feature>
<name>A0ABX8ACV1_9BRAD</name>
<dbReference type="InterPro" id="IPR004268">
    <property type="entry name" value="MurJ"/>
</dbReference>
<proteinExistence type="inferred from homology"/>
<feature type="transmembrane region" description="Helical" evidence="10">
    <location>
        <begin position="86"/>
        <end position="110"/>
    </location>
</feature>
<evidence type="ECO:0000256" key="6">
    <source>
        <dbReference type="ARBA" id="ARBA00022989"/>
    </source>
</evidence>
<dbReference type="Proteomes" id="UP000682843">
    <property type="component" value="Chromosome"/>
</dbReference>
<evidence type="ECO:0000256" key="1">
    <source>
        <dbReference type="ARBA" id="ARBA00004651"/>
    </source>
</evidence>
<evidence type="ECO:0000313" key="12">
    <source>
        <dbReference type="Proteomes" id="UP000682843"/>
    </source>
</evidence>
<evidence type="ECO:0000256" key="3">
    <source>
        <dbReference type="ARBA" id="ARBA00022692"/>
    </source>
</evidence>
<comment type="similarity">
    <text evidence="9">Belongs to the MurJ/MviN family.</text>
</comment>
<protein>
    <submittedName>
        <fullName evidence="11">Virulence factor MviN</fullName>
    </submittedName>
</protein>